<protein>
    <submittedName>
        <fullName evidence="1">Uncharacterized protein</fullName>
    </submittedName>
</protein>
<proteinExistence type="predicted"/>
<evidence type="ECO:0000313" key="2">
    <source>
        <dbReference type="Proteomes" id="UP001249851"/>
    </source>
</evidence>
<comment type="caution">
    <text evidence="1">The sequence shown here is derived from an EMBL/GenBank/DDBJ whole genome shotgun (WGS) entry which is preliminary data.</text>
</comment>
<dbReference type="Proteomes" id="UP001249851">
    <property type="component" value="Unassembled WGS sequence"/>
</dbReference>
<gene>
    <name evidence="1" type="ORF">P5673_004440</name>
</gene>
<accession>A0AAD9R0H0</accession>
<reference evidence="1" key="1">
    <citation type="journal article" date="2023" name="G3 (Bethesda)">
        <title>Whole genome assembly and annotation of the endangered Caribbean coral Acropora cervicornis.</title>
        <authorList>
            <person name="Selwyn J.D."/>
            <person name="Vollmer S.V."/>
        </authorList>
    </citation>
    <scope>NUCLEOTIDE SEQUENCE</scope>
    <source>
        <strain evidence="1">K2</strain>
    </source>
</reference>
<name>A0AAD9R0H0_ACRCE</name>
<reference evidence="1" key="2">
    <citation type="journal article" date="2023" name="Science">
        <title>Genomic signatures of disease resistance in endangered staghorn corals.</title>
        <authorList>
            <person name="Vollmer S.V."/>
            <person name="Selwyn J.D."/>
            <person name="Despard B.A."/>
            <person name="Roesel C.L."/>
        </authorList>
    </citation>
    <scope>NUCLEOTIDE SEQUENCE</scope>
    <source>
        <strain evidence="1">K2</strain>
    </source>
</reference>
<dbReference type="EMBL" id="JARQWQ010000007">
    <property type="protein sequence ID" value="KAK2570747.1"/>
    <property type="molecule type" value="Genomic_DNA"/>
</dbReference>
<evidence type="ECO:0000313" key="1">
    <source>
        <dbReference type="EMBL" id="KAK2570747.1"/>
    </source>
</evidence>
<sequence length="102" mass="11606">MSEAYEFSVPQKQFPKVVPWPRQTSAPCGRSATLHYLPPVSKHGNFNRDNYKAERFQTPSSGQREMDAVDEEIITRLCYALELDKLYTLPDLGLGADIVDKM</sequence>
<organism evidence="1 2">
    <name type="scientific">Acropora cervicornis</name>
    <name type="common">Staghorn coral</name>
    <dbReference type="NCBI Taxonomy" id="6130"/>
    <lineage>
        <taxon>Eukaryota</taxon>
        <taxon>Metazoa</taxon>
        <taxon>Cnidaria</taxon>
        <taxon>Anthozoa</taxon>
        <taxon>Hexacorallia</taxon>
        <taxon>Scleractinia</taxon>
        <taxon>Astrocoeniina</taxon>
        <taxon>Acroporidae</taxon>
        <taxon>Acropora</taxon>
    </lineage>
</organism>
<keyword evidence="2" id="KW-1185">Reference proteome</keyword>
<dbReference type="AlphaFoldDB" id="A0AAD9R0H0"/>